<comment type="caution">
    <text evidence="6">The sequence shown here is derived from an EMBL/GenBank/DDBJ whole genome shotgun (WGS) entry which is preliminary data.</text>
</comment>
<organism evidence="6 7">
    <name type="scientific">Streptomyces olivaceiscleroticus</name>
    <dbReference type="NCBI Taxonomy" id="68245"/>
    <lineage>
        <taxon>Bacteria</taxon>
        <taxon>Bacillati</taxon>
        <taxon>Actinomycetota</taxon>
        <taxon>Actinomycetes</taxon>
        <taxon>Kitasatosporales</taxon>
        <taxon>Streptomycetaceae</taxon>
        <taxon>Streptomyces</taxon>
    </lineage>
</organism>
<keyword evidence="7" id="KW-1185">Reference proteome</keyword>
<dbReference type="CDD" id="cd03820">
    <property type="entry name" value="GT4_AmsD-like"/>
    <property type="match status" value="1"/>
</dbReference>
<proteinExistence type="predicted"/>
<dbReference type="EMBL" id="BAAABY010000037">
    <property type="protein sequence ID" value="GAA0481151.1"/>
    <property type="molecule type" value="Genomic_DNA"/>
</dbReference>
<dbReference type="Proteomes" id="UP001500909">
    <property type="component" value="Unassembled WGS sequence"/>
</dbReference>
<sequence>MTIRFLLLNAYAVGGTVRTVVNQANALAAAGHDVEVVSVHRHRTEPRFPLHPGVRLIPLVDGTDPPSRWKRPLAYRRQRRPSRLVPEAEVRYDRFSRLTDRRVERYLRSLRDGVLITTRPALNLLSARFTPSSVVRVGQEHLHYSHHKPELAREIDRWYPRLDAVTVLTAADEDAYRQQLGAGGVRVVCIPNPLSEQGTPPLSALDRPLVVAAGRLVKGKGFAKLIKAFEPVAQAHPEWQLRIFGAGPEHDRLRELIHERHLYNHVYLMGATQEFDRELAKASVFALASRREGFGMVLAEAMSHGIPPVSFDCPHGPREIITDGQDGLLVPLGDCAGMTAALTRLVEDRDLRRKLGGQAAEAARRYAPDRIRGRWEELLAELLAVKGKAGRSGGAGAPYGL</sequence>
<reference evidence="6 7" key="1">
    <citation type="journal article" date="2019" name="Int. J. Syst. Evol. Microbiol.">
        <title>The Global Catalogue of Microorganisms (GCM) 10K type strain sequencing project: providing services to taxonomists for standard genome sequencing and annotation.</title>
        <authorList>
            <consortium name="The Broad Institute Genomics Platform"/>
            <consortium name="The Broad Institute Genome Sequencing Center for Infectious Disease"/>
            <person name="Wu L."/>
            <person name="Ma J."/>
        </authorList>
    </citation>
    <scope>NUCLEOTIDE SEQUENCE [LARGE SCALE GENOMIC DNA]</scope>
    <source>
        <strain evidence="6 7">JCM 4805</strain>
    </source>
</reference>
<evidence type="ECO:0000313" key="6">
    <source>
        <dbReference type="EMBL" id="GAA0481151.1"/>
    </source>
</evidence>
<evidence type="ECO:0000256" key="1">
    <source>
        <dbReference type="ARBA" id="ARBA00021292"/>
    </source>
</evidence>
<feature type="domain" description="Glycosyl transferase family 1" evidence="4">
    <location>
        <begin position="205"/>
        <end position="360"/>
    </location>
</feature>
<dbReference type="Gene3D" id="3.40.50.2000">
    <property type="entry name" value="Glycogen Phosphorylase B"/>
    <property type="match status" value="2"/>
</dbReference>
<evidence type="ECO:0000256" key="2">
    <source>
        <dbReference type="ARBA" id="ARBA00022676"/>
    </source>
</evidence>
<evidence type="ECO:0000259" key="4">
    <source>
        <dbReference type="Pfam" id="PF00534"/>
    </source>
</evidence>
<keyword evidence="2" id="KW-0328">Glycosyltransferase</keyword>
<keyword evidence="3" id="KW-0808">Transferase</keyword>
<dbReference type="SUPFAM" id="SSF53756">
    <property type="entry name" value="UDP-Glycosyltransferase/glycogen phosphorylase"/>
    <property type="match status" value="1"/>
</dbReference>
<name>A0ABN1AP89_9ACTN</name>
<evidence type="ECO:0000256" key="3">
    <source>
        <dbReference type="ARBA" id="ARBA00022679"/>
    </source>
</evidence>
<dbReference type="InterPro" id="IPR001296">
    <property type="entry name" value="Glyco_trans_1"/>
</dbReference>
<dbReference type="RefSeq" id="WP_346097680.1">
    <property type="nucleotide sequence ID" value="NZ_BAAABY010000037.1"/>
</dbReference>
<gene>
    <name evidence="6" type="ORF">GCM10010361_52360</name>
</gene>
<dbReference type="Pfam" id="PF00534">
    <property type="entry name" value="Glycos_transf_1"/>
    <property type="match status" value="1"/>
</dbReference>
<protein>
    <recommendedName>
        <fullName evidence="1">D-inositol 3-phosphate glycosyltransferase</fullName>
    </recommendedName>
</protein>
<dbReference type="PANTHER" id="PTHR12526:SF627">
    <property type="entry name" value="D-RHAMNOSYLTRANSFERASE WBPZ"/>
    <property type="match status" value="1"/>
</dbReference>
<dbReference type="InterPro" id="IPR028098">
    <property type="entry name" value="Glyco_trans_4-like_N"/>
</dbReference>
<evidence type="ECO:0000313" key="7">
    <source>
        <dbReference type="Proteomes" id="UP001500909"/>
    </source>
</evidence>
<dbReference type="Pfam" id="PF13439">
    <property type="entry name" value="Glyco_transf_4"/>
    <property type="match status" value="1"/>
</dbReference>
<evidence type="ECO:0000259" key="5">
    <source>
        <dbReference type="Pfam" id="PF13439"/>
    </source>
</evidence>
<dbReference type="PANTHER" id="PTHR12526">
    <property type="entry name" value="GLYCOSYLTRANSFERASE"/>
    <property type="match status" value="1"/>
</dbReference>
<accession>A0ABN1AP89</accession>
<feature type="domain" description="Glycosyltransferase subfamily 4-like N-terminal" evidence="5">
    <location>
        <begin position="13"/>
        <end position="193"/>
    </location>
</feature>